<feature type="transmembrane region" description="Helical" evidence="1">
    <location>
        <begin position="31"/>
        <end position="52"/>
    </location>
</feature>
<protein>
    <submittedName>
        <fullName evidence="2">Uracil phosphoribosyltransferase</fullName>
    </submittedName>
</protein>
<evidence type="ECO:0000256" key="1">
    <source>
        <dbReference type="SAM" id="Phobius"/>
    </source>
</evidence>
<dbReference type="GO" id="GO:0016757">
    <property type="term" value="F:glycosyltransferase activity"/>
    <property type="evidence" value="ECO:0007669"/>
    <property type="project" value="UniProtKB-KW"/>
</dbReference>
<evidence type="ECO:0000313" key="2">
    <source>
        <dbReference type="EMBL" id="AVI50634.1"/>
    </source>
</evidence>
<dbReference type="Pfam" id="PF19868">
    <property type="entry name" value="DUF6341"/>
    <property type="match status" value="1"/>
</dbReference>
<keyword evidence="2" id="KW-0328">Glycosyltransferase</keyword>
<keyword evidence="1" id="KW-0812">Transmembrane</keyword>
<organism evidence="2 3">
    <name type="scientific">Pukyongia salina</name>
    <dbReference type="NCBI Taxonomy" id="2094025"/>
    <lineage>
        <taxon>Bacteria</taxon>
        <taxon>Pseudomonadati</taxon>
        <taxon>Bacteroidota</taxon>
        <taxon>Flavobacteriia</taxon>
        <taxon>Flavobacteriales</taxon>
        <taxon>Flavobacteriaceae</taxon>
        <taxon>Pukyongia</taxon>
    </lineage>
</organism>
<keyword evidence="3" id="KW-1185">Reference proteome</keyword>
<proteinExistence type="predicted"/>
<evidence type="ECO:0000313" key="3">
    <source>
        <dbReference type="Proteomes" id="UP000238442"/>
    </source>
</evidence>
<keyword evidence="2" id="KW-0808">Transferase</keyword>
<sequence length="76" mass="8959">MKDFFYGIETLFVDYLFAPYDMLRAMELDSWWGANMISWMFLAIGFVAFLYWMRKLADFNASGEEDRSSTSHSFLG</sequence>
<dbReference type="OrthoDB" id="1467828at2"/>
<gene>
    <name evidence="2" type="ORF">C5O00_05400</name>
</gene>
<dbReference type="RefSeq" id="WP_105215610.1">
    <property type="nucleotide sequence ID" value="NZ_CP027062.1"/>
</dbReference>
<reference evidence="2 3" key="1">
    <citation type="submission" date="2018-02" db="EMBL/GenBank/DDBJ databases">
        <title>Genomic analysis of the strain RR4-38 isolated from a seawater recirculating aquaculture system.</title>
        <authorList>
            <person name="Kim Y.-S."/>
            <person name="Jang Y.H."/>
            <person name="Kim K.-H."/>
        </authorList>
    </citation>
    <scope>NUCLEOTIDE SEQUENCE [LARGE SCALE GENOMIC DNA]</scope>
    <source>
        <strain evidence="2 3">RR4-38</strain>
    </source>
</reference>
<accession>A0A2S0HVS0</accession>
<dbReference type="InterPro" id="IPR045922">
    <property type="entry name" value="DUF6341"/>
</dbReference>
<dbReference type="EMBL" id="CP027062">
    <property type="protein sequence ID" value="AVI50634.1"/>
    <property type="molecule type" value="Genomic_DNA"/>
</dbReference>
<dbReference type="Proteomes" id="UP000238442">
    <property type="component" value="Chromosome"/>
</dbReference>
<keyword evidence="1" id="KW-1133">Transmembrane helix</keyword>
<keyword evidence="1" id="KW-0472">Membrane</keyword>
<name>A0A2S0HVS0_9FLAO</name>
<dbReference type="KEGG" id="aue:C5O00_05400"/>
<dbReference type="AlphaFoldDB" id="A0A2S0HVS0"/>